<dbReference type="EMBL" id="VSTH01000001">
    <property type="protein sequence ID" value="TYO68533.1"/>
    <property type="molecule type" value="Genomic_DNA"/>
</dbReference>
<evidence type="ECO:0000259" key="1">
    <source>
        <dbReference type="Pfam" id="PF00535"/>
    </source>
</evidence>
<dbReference type="InterPro" id="IPR001173">
    <property type="entry name" value="Glyco_trans_2-like"/>
</dbReference>
<dbReference type="Pfam" id="PF00535">
    <property type="entry name" value="Glycos_transf_2"/>
    <property type="match status" value="1"/>
</dbReference>
<dbReference type="SUPFAM" id="SSF53448">
    <property type="entry name" value="Nucleotide-diphospho-sugar transferases"/>
    <property type="match status" value="1"/>
</dbReference>
<name>A0A5S4YY49_9BRAD</name>
<dbReference type="AlphaFoldDB" id="A0A5S4YY49"/>
<keyword evidence="2" id="KW-0808">Transferase</keyword>
<evidence type="ECO:0000313" key="2">
    <source>
        <dbReference type="EMBL" id="TYO68533.1"/>
    </source>
</evidence>
<dbReference type="InterPro" id="IPR029044">
    <property type="entry name" value="Nucleotide-diphossugar_trans"/>
</dbReference>
<comment type="caution">
    <text evidence="2">The sequence shown here is derived from an EMBL/GenBank/DDBJ whole genome shotgun (WGS) entry which is preliminary data.</text>
</comment>
<dbReference type="InterPro" id="IPR050834">
    <property type="entry name" value="Glycosyltransf_2"/>
</dbReference>
<keyword evidence="3" id="KW-1185">Reference proteome</keyword>
<sequence>MDGFFCRRQLVSCWAFQHHWSRDPSIRTCAAGLFQILKTLGEMTMRNDQAFHGTTASFPTLSIVTPSFNQAPFLQQTLDSVLDQKYPGLEYIVIDGGSTDGSREILESYSDRLTFWVSEKDRGQVHALNKGFERAIGDWVGWQNSDDFYLPGAFESFAVATRRFPDADIVLADIVLVDEAGTPIRDVRYVKPTYESLFAEGMVLANQAAFWRRALHERVGFLDEQYNCSFDYDWFMRLLKSGRAVHVREHWGCLRYHGQSKTSVLTERFAKENMAIRGGRAPSGLSVAYSQLRRLALMLAHRDIGYVMRGLWRRAGRN</sequence>
<dbReference type="GO" id="GO:0016740">
    <property type="term" value="F:transferase activity"/>
    <property type="evidence" value="ECO:0007669"/>
    <property type="project" value="UniProtKB-KW"/>
</dbReference>
<accession>A0A5S4YY49</accession>
<dbReference type="Gene3D" id="3.90.550.10">
    <property type="entry name" value="Spore Coat Polysaccharide Biosynthesis Protein SpsA, Chain A"/>
    <property type="match status" value="1"/>
</dbReference>
<proteinExistence type="predicted"/>
<dbReference type="CDD" id="cd06433">
    <property type="entry name" value="GT_2_WfgS_like"/>
    <property type="match status" value="1"/>
</dbReference>
<protein>
    <submittedName>
        <fullName evidence="2">Glycosyltransferase</fullName>
    </submittedName>
</protein>
<dbReference type="PANTHER" id="PTHR43685">
    <property type="entry name" value="GLYCOSYLTRANSFERASE"/>
    <property type="match status" value="1"/>
</dbReference>
<dbReference type="PANTHER" id="PTHR43685:SF11">
    <property type="entry name" value="GLYCOSYLTRANSFERASE TAGX-RELATED"/>
    <property type="match status" value="1"/>
</dbReference>
<organism evidence="2 3">
    <name type="scientific">Bradyrhizobium hipponense</name>
    <dbReference type="NCBI Taxonomy" id="2605638"/>
    <lineage>
        <taxon>Bacteria</taxon>
        <taxon>Pseudomonadati</taxon>
        <taxon>Pseudomonadota</taxon>
        <taxon>Alphaproteobacteria</taxon>
        <taxon>Hyphomicrobiales</taxon>
        <taxon>Nitrobacteraceae</taxon>
        <taxon>Bradyrhizobium</taxon>
    </lineage>
</organism>
<reference evidence="2 3" key="1">
    <citation type="submission" date="2019-08" db="EMBL/GenBank/DDBJ databases">
        <title>Bradyrhizobium hipponensis sp. nov., a rhizobium isolated from a Lupinus angustifolius root nodule in Tunisia.</title>
        <authorList>
            <person name="Off K."/>
            <person name="Rejili M."/>
            <person name="Mars M."/>
            <person name="Brachmann A."/>
            <person name="Marin M."/>
        </authorList>
    </citation>
    <scope>NUCLEOTIDE SEQUENCE [LARGE SCALE GENOMIC DNA]</scope>
    <source>
        <strain evidence="3">aSej3</strain>
    </source>
</reference>
<evidence type="ECO:0000313" key="3">
    <source>
        <dbReference type="Proteomes" id="UP000324797"/>
    </source>
</evidence>
<dbReference type="Proteomes" id="UP000324797">
    <property type="component" value="Unassembled WGS sequence"/>
</dbReference>
<feature type="domain" description="Glycosyltransferase 2-like" evidence="1">
    <location>
        <begin position="62"/>
        <end position="187"/>
    </location>
</feature>
<gene>
    <name evidence="2" type="ORF">FXV83_00120</name>
</gene>